<dbReference type="CDD" id="cd06558">
    <property type="entry name" value="crotonase-like"/>
    <property type="match status" value="1"/>
</dbReference>
<dbReference type="Gene3D" id="1.10.12.10">
    <property type="entry name" value="Lyase 2-enoyl-coa Hydratase, Chain A, domain 2"/>
    <property type="match status" value="1"/>
</dbReference>
<dbReference type="PANTHER" id="PTHR42964">
    <property type="entry name" value="ENOYL-COA HYDRATASE"/>
    <property type="match status" value="1"/>
</dbReference>
<dbReference type="InterPro" id="IPR051683">
    <property type="entry name" value="Enoyl-CoA_Hydratase/Isomerase"/>
</dbReference>
<dbReference type="NCBIfam" id="NF005675">
    <property type="entry name" value="PRK07468.1"/>
    <property type="match status" value="1"/>
</dbReference>
<dbReference type="Proteomes" id="UP000199110">
    <property type="component" value="Unassembled WGS sequence"/>
</dbReference>
<name>A0A1I3Q6S3_9RHOB</name>
<dbReference type="InterPro" id="IPR014748">
    <property type="entry name" value="Enoyl-CoA_hydra_C"/>
</dbReference>
<dbReference type="InterPro" id="IPR029045">
    <property type="entry name" value="ClpP/crotonase-like_dom_sf"/>
</dbReference>
<proteinExistence type="inferred from homology"/>
<dbReference type="InterPro" id="IPR001753">
    <property type="entry name" value="Enoyl-CoA_hydra/iso"/>
</dbReference>
<accession>A0A1I3Q6S3</accession>
<dbReference type="EMBL" id="FORA01000003">
    <property type="protein sequence ID" value="SFJ29097.1"/>
    <property type="molecule type" value="Genomic_DNA"/>
</dbReference>
<sequence length="261" mass="27575">MTDFETLTVTRDARGVVTVTLNRPDTHNALSARMMDEVTALAGELARDDSRVVVLTGAGKSFCAGGDLNWMRAQFDAPDDQRKAEGRRLAGMLQALNTLPKPLIGRLQGNAFGGGIGLACICDVAIGVEGTLFGLTETRLGLIPATIGPYVVARMGEGRARRVFMSSRRFDAAEAVELGILSRAVPEGDLDAAVEADVTPYLSCAPVAVAEAKALARALGPVIDAAVIEQTIEALAARWQHPEAAEGVGSFFDKRKPGWVA</sequence>
<dbReference type="OrthoDB" id="9795613at2"/>
<dbReference type="PANTHER" id="PTHR42964:SF1">
    <property type="entry name" value="POLYKETIDE BIOSYNTHESIS ENOYL-COA HYDRATASE PKSH-RELATED"/>
    <property type="match status" value="1"/>
</dbReference>
<gene>
    <name evidence="2" type="ORF">SAMN04488095_2422</name>
</gene>
<dbReference type="SUPFAM" id="SSF52096">
    <property type="entry name" value="ClpP/crotonase"/>
    <property type="match status" value="1"/>
</dbReference>
<organism evidence="2 3">
    <name type="scientific">Jannaschia pohangensis</name>
    <dbReference type="NCBI Taxonomy" id="390807"/>
    <lineage>
        <taxon>Bacteria</taxon>
        <taxon>Pseudomonadati</taxon>
        <taxon>Pseudomonadota</taxon>
        <taxon>Alphaproteobacteria</taxon>
        <taxon>Rhodobacterales</taxon>
        <taxon>Roseobacteraceae</taxon>
        <taxon>Jannaschia</taxon>
    </lineage>
</organism>
<dbReference type="Pfam" id="PF00378">
    <property type="entry name" value="ECH_1"/>
    <property type="match status" value="1"/>
</dbReference>
<dbReference type="STRING" id="390807.SAMN04488095_2422"/>
<dbReference type="GO" id="GO:0003824">
    <property type="term" value="F:catalytic activity"/>
    <property type="evidence" value="ECO:0007669"/>
    <property type="project" value="UniProtKB-ARBA"/>
</dbReference>
<dbReference type="AlphaFoldDB" id="A0A1I3Q6S3"/>
<reference evidence="2 3" key="1">
    <citation type="submission" date="2016-10" db="EMBL/GenBank/DDBJ databases">
        <authorList>
            <person name="de Groot N.N."/>
        </authorList>
    </citation>
    <scope>NUCLEOTIDE SEQUENCE [LARGE SCALE GENOMIC DNA]</scope>
    <source>
        <strain evidence="2 3">DSM 19073</strain>
    </source>
</reference>
<comment type="similarity">
    <text evidence="1">Belongs to the enoyl-CoA hydratase/isomerase family.</text>
</comment>
<evidence type="ECO:0000256" key="1">
    <source>
        <dbReference type="ARBA" id="ARBA00005254"/>
    </source>
</evidence>
<evidence type="ECO:0000313" key="3">
    <source>
        <dbReference type="Proteomes" id="UP000199110"/>
    </source>
</evidence>
<evidence type="ECO:0000313" key="2">
    <source>
        <dbReference type="EMBL" id="SFJ29097.1"/>
    </source>
</evidence>
<protein>
    <submittedName>
        <fullName evidence="2">Methylglutaconyl-CoA hydratase</fullName>
    </submittedName>
</protein>
<dbReference type="RefSeq" id="WP_092780866.1">
    <property type="nucleotide sequence ID" value="NZ_FORA01000003.1"/>
</dbReference>
<keyword evidence="3" id="KW-1185">Reference proteome</keyword>
<dbReference type="Gene3D" id="3.90.226.10">
    <property type="entry name" value="2-enoyl-CoA Hydratase, Chain A, domain 1"/>
    <property type="match status" value="1"/>
</dbReference>